<reference evidence="5 6" key="1">
    <citation type="submission" date="2023-02" db="EMBL/GenBank/DDBJ databases">
        <title>Bacterial whole genomic sequence of Curvibacter sp. HBC61.</title>
        <authorList>
            <person name="Le V."/>
            <person name="Ko S.-R."/>
            <person name="Ahn C.-Y."/>
            <person name="Oh H.-M."/>
        </authorList>
    </citation>
    <scope>NUCLEOTIDE SEQUENCE [LARGE SCALE GENOMIC DNA]</scope>
    <source>
        <strain evidence="5 6">HBC61</strain>
    </source>
</reference>
<dbReference type="SUPFAM" id="SSF54523">
    <property type="entry name" value="Pili subunits"/>
    <property type="match status" value="1"/>
</dbReference>
<comment type="similarity">
    <text evidence="1 3">Belongs to the N-Me-Phe pilin family.</text>
</comment>
<evidence type="ECO:0000256" key="2">
    <source>
        <dbReference type="ARBA" id="ARBA00022481"/>
    </source>
</evidence>
<evidence type="ECO:0000256" key="4">
    <source>
        <dbReference type="SAM" id="Phobius"/>
    </source>
</evidence>
<name>A0ABT5N195_9BURK</name>
<evidence type="ECO:0000256" key="3">
    <source>
        <dbReference type="RuleBase" id="RU000389"/>
    </source>
</evidence>
<protein>
    <submittedName>
        <fullName evidence="5">Pilin</fullName>
    </submittedName>
</protein>
<keyword evidence="2" id="KW-0488">Methylation</keyword>
<dbReference type="Gene3D" id="3.30.700.10">
    <property type="entry name" value="Glycoprotein, Type 4 Pilin"/>
    <property type="match status" value="1"/>
</dbReference>
<organism evidence="5 6">
    <name type="scientific">Curvibacter cyanobacteriorum</name>
    <dbReference type="NCBI Taxonomy" id="3026422"/>
    <lineage>
        <taxon>Bacteria</taxon>
        <taxon>Pseudomonadati</taxon>
        <taxon>Pseudomonadota</taxon>
        <taxon>Betaproteobacteria</taxon>
        <taxon>Burkholderiales</taxon>
        <taxon>Comamonadaceae</taxon>
        <taxon>Curvibacter</taxon>
    </lineage>
</organism>
<dbReference type="PROSITE" id="PS00409">
    <property type="entry name" value="PROKAR_NTER_METHYL"/>
    <property type="match status" value="1"/>
</dbReference>
<evidence type="ECO:0000313" key="5">
    <source>
        <dbReference type="EMBL" id="MDD0838793.1"/>
    </source>
</evidence>
<keyword evidence="6" id="KW-1185">Reference proteome</keyword>
<accession>A0ABT5N195</accession>
<dbReference type="NCBIfam" id="TIGR02532">
    <property type="entry name" value="IV_pilin_GFxxxE"/>
    <property type="match status" value="1"/>
</dbReference>
<gene>
    <name evidence="5" type="ORF">PSQ40_09450</name>
</gene>
<dbReference type="InterPro" id="IPR045584">
    <property type="entry name" value="Pilin-like"/>
</dbReference>
<dbReference type="RefSeq" id="WP_273951108.1">
    <property type="nucleotide sequence ID" value="NZ_JAQSIP010000003.1"/>
</dbReference>
<keyword evidence="4" id="KW-1133">Transmembrane helix</keyword>
<dbReference type="EMBL" id="JAQSIP010000003">
    <property type="protein sequence ID" value="MDD0838793.1"/>
    <property type="molecule type" value="Genomic_DNA"/>
</dbReference>
<dbReference type="InterPro" id="IPR012902">
    <property type="entry name" value="N_methyl_site"/>
</dbReference>
<evidence type="ECO:0000313" key="6">
    <source>
        <dbReference type="Proteomes" id="UP001528673"/>
    </source>
</evidence>
<feature type="transmembrane region" description="Helical" evidence="4">
    <location>
        <begin position="12"/>
        <end position="33"/>
    </location>
</feature>
<dbReference type="Proteomes" id="UP001528673">
    <property type="component" value="Unassembled WGS sequence"/>
</dbReference>
<comment type="caution">
    <text evidence="5">The sequence shown here is derived from an EMBL/GenBank/DDBJ whole genome shotgun (WGS) entry which is preliminary data.</text>
</comment>
<sequence length="175" mass="18177">MPRNPLQRGFTLIELMIVVAIIGILASVALPAYRDYTVRAKMAEVILAATPCRTAVSEVIQTASGTNVSEALVQACTDQLSRYVSRVSVDGNGVVTVTANQATLAPLGSNTQLTFTPVVSSGEAAAPTYAAFVGEQGGGKALHGWVCGSRSESRIAGGTTVDKKYLPASCQGLYP</sequence>
<dbReference type="Pfam" id="PF00114">
    <property type="entry name" value="Pilin"/>
    <property type="match status" value="1"/>
</dbReference>
<evidence type="ECO:0000256" key="1">
    <source>
        <dbReference type="ARBA" id="ARBA00005233"/>
    </source>
</evidence>
<keyword evidence="3" id="KW-0281">Fimbrium</keyword>
<dbReference type="PANTHER" id="PTHR30093:SF34">
    <property type="entry name" value="PREPILIN PEPTIDASE-DEPENDENT PROTEIN D"/>
    <property type="match status" value="1"/>
</dbReference>
<keyword evidence="4" id="KW-0812">Transmembrane</keyword>
<keyword evidence="4" id="KW-0472">Membrane</keyword>
<dbReference type="InterPro" id="IPR001082">
    <property type="entry name" value="Pilin"/>
</dbReference>
<proteinExistence type="inferred from homology"/>
<dbReference type="PANTHER" id="PTHR30093">
    <property type="entry name" value="GENERAL SECRETION PATHWAY PROTEIN G"/>
    <property type="match status" value="1"/>
</dbReference>
<dbReference type="Pfam" id="PF07963">
    <property type="entry name" value="N_methyl"/>
    <property type="match status" value="1"/>
</dbReference>